<dbReference type="Gene3D" id="3.40.50.300">
    <property type="entry name" value="P-loop containing nucleotide triphosphate hydrolases"/>
    <property type="match status" value="1"/>
</dbReference>
<keyword evidence="4 6" id="KW-0067">ATP-binding</keyword>
<dbReference type="InterPro" id="IPR003593">
    <property type="entry name" value="AAA+_ATPase"/>
</dbReference>
<keyword evidence="3" id="KW-0547">Nucleotide-binding</keyword>
<dbReference type="PROSITE" id="PS00211">
    <property type="entry name" value="ABC_TRANSPORTER_1"/>
    <property type="match status" value="1"/>
</dbReference>
<comment type="caution">
    <text evidence="6">The sequence shown here is derived from an EMBL/GenBank/DDBJ whole genome shotgun (WGS) entry which is preliminary data.</text>
</comment>
<evidence type="ECO:0000256" key="2">
    <source>
        <dbReference type="ARBA" id="ARBA00022448"/>
    </source>
</evidence>
<dbReference type="GO" id="GO:0016887">
    <property type="term" value="F:ATP hydrolysis activity"/>
    <property type="evidence" value="ECO:0007669"/>
    <property type="project" value="InterPro"/>
</dbReference>
<dbReference type="Pfam" id="PF00005">
    <property type="entry name" value="ABC_tran"/>
    <property type="match status" value="1"/>
</dbReference>
<comment type="similarity">
    <text evidence="1">Belongs to the ABC transporter superfamily.</text>
</comment>
<dbReference type="InterPro" id="IPR027417">
    <property type="entry name" value="P-loop_NTPase"/>
</dbReference>
<dbReference type="InterPro" id="IPR017911">
    <property type="entry name" value="MacB-like_ATP-bd"/>
</dbReference>
<dbReference type="CDD" id="cd03255">
    <property type="entry name" value="ABC_MJ0796_LolCDE_FtsE"/>
    <property type="match status" value="1"/>
</dbReference>
<dbReference type="EMBL" id="JABZGF010000383">
    <property type="protein sequence ID" value="MBF0967262.1"/>
    <property type="molecule type" value="Genomic_DNA"/>
</dbReference>
<dbReference type="GO" id="GO:0005524">
    <property type="term" value="F:ATP binding"/>
    <property type="evidence" value="ECO:0007669"/>
    <property type="project" value="UniProtKB-KW"/>
</dbReference>
<dbReference type="SMART" id="SM00382">
    <property type="entry name" value="AAA"/>
    <property type="match status" value="1"/>
</dbReference>
<dbReference type="AlphaFoldDB" id="A0A929RQG4"/>
<evidence type="ECO:0000313" key="6">
    <source>
        <dbReference type="EMBL" id="MBF0967262.1"/>
    </source>
</evidence>
<accession>A0A929RQG4</accession>
<evidence type="ECO:0000313" key="7">
    <source>
        <dbReference type="Proteomes" id="UP000759246"/>
    </source>
</evidence>
<dbReference type="GO" id="GO:0098796">
    <property type="term" value="C:membrane protein complex"/>
    <property type="evidence" value="ECO:0007669"/>
    <property type="project" value="UniProtKB-ARBA"/>
</dbReference>
<dbReference type="InterPro" id="IPR017871">
    <property type="entry name" value="ABC_transporter-like_CS"/>
</dbReference>
<dbReference type="PANTHER" id="PTHR42798">
    <property type="entry name" value="LIPOPROTEIN-RELEASING SYSTEM ATP-BINDING PROTEIN LOLD"/>
    <property type="match status" value="1"/>
</dbReference>
<reference evidence="6" key="1">
    <citation type="submission" date="2020-04" db="EMBL/GenBank/DDBJ databases">
        <title>Deep metagenomics examines the oral microbiome during advanced dental caries in children, revealing novel taxa and co-occurrences with host molecules.</title>
        <authorList>
            <person name="Baker J.L."/>
            <person name="Morton J.T."/>
            <person name="Dinis M."/>
            <person name="Alvarez R."/>
            <person name="Tran N.C."/>
            <person name="Knight R."/>
            <person name="Edlund A."/>
        </authorList>
    </citation>
    <scope>NUCLEOTIDE SEQUENCE</scope>
    <source>
        <strain evidence="6">JCVI_30_bin.13</strain>
    </source>
</reference>
<protein>
    <submittedName>
        <fullName evidence="6">ABC transporter ATP-binding protein</fullName>
    </submittedName>
</protein>
<evidence type="ECO:0000256" key="3">
    <source>
        <dbReference type="ARBA" id="ARBA00022741"/>
    </source>
</evidence>
<name>A0A929RQG4_9ACTO</name>
<evidence type="ECO:0000256" key="4">
    <source>
        <dbReference type="ARBA" id="ARBA00022840"/>
    </source>
</evidence>
<dbReference type="FunFam" id="3.40.50.300:FF:000032">
    <property type="entry name" value="Export ABC transporter ATP-binding protein"/>
    <property type="match status" value="1"/>
</dbReference>
<dbReference type="SUPFAM" id="SSF52540">
    <property type="entry name" value="P-loop containing nucleoside triphosphate hydrolases"/>
    <property type="match status" value="1"/>
</dbReference>
<proteinExistence type="inferred from homology"/>
<evidence type="ECO:0000256" key="1">
    <source>
        <dbReference type="ARBA" id="ARBA00005417"/>
    </source>
</evidence>
<dbReference type="InterPro" id="IPR003439">
    <property type="entry name" value="ABC_transporter-like_ATP-bd"/>
</dbReference>
<gene>
    <name evidence="6" type="ORF">HXK09_08990</name>
</gene>
<dbReference type="PANTHER" id="PTHR42798:SF6">
    <property type="entry name" value="CELL DIVISION ATP-BINDING PROTEIN FTSE"/>
    <property type="match status" value="1"/>
</dbReference>
<feature type="domain" description="ABC transporter" evidence="5">
    <location>
        <begin position="2"/>
        <end position="240"/>
    </location>
</feature>
<dbReference type="Proteomes" id="UP000759246">
    <property type="component" value="Unassembled WGS sequence"/>
</dbReference>
<sequence length="598" mass="64733">MLELKEIIKAYQTANLVQVALNKVSVAFRDNEFVAVLGQSGSGKTTMLNVIGGLDRFQSGDLVIDGISTKNYKARDWDAYRNNRIGFVFQAYNLIPHQSVLSNVELALTLSGVSRSERRKRALDALTRVGLADHVHKKPSQMSGGQMQRVAIARALINDPEILLADEPTGALDSRTSVQVMDLLRDVARDRLVIMVTHNPELAHQYATRIVELADGSIVADSDPFVPTPADRREAKPVRRTSMGFLTALSLSANNLMTKKGRTLMTSFAGSIGIIGIAAILALANGTNAYIARTEEETLGSYPLTIQKSGVDMTAALSVSASDSAKAKTAPDGKVGVSDMRTFADTIRDAKTNDLASLKVFLDNNGGGVEGMVNAIEYDYDVVPQIYQSDTSKATVQVSPDQSMKQMETGFGAGAFGSMMVTNAFYQMPATSTLYTSAYDVVAGSWPSGPSQVVLVLDEDGNMPNIFEYTLGLKDHKEFDDLMRKYYQGALGGTSQSSAQSDTQSGASDATYDYSTILGTTFRRINAFDKYTWDDTYKVWTDHSSDTDYMKKIVDGGQELTISGIVKPNSTKGGALRQGIAYTPALTYQIIEEAAASP</sequence>
<organism evidence="6 7">
    <name type="scientific">Actinomyces bouchesdurhonensis</name>
    <dbReference type="NCBI Taxonomy" id="1852361"/>
    <lineage>
        <taxon>Bacteria</taxon>
        <taxon>Bacillati</taxon>
        <taxon>Actinomycetota</taxon>
        <taxon>Actinomycetes</taxon>
        <taxon>Actinomycetales</taxon>
        <taxon>Actinomycetaceae</taxon>
        <taxon>Actinomyces</taxon>
    </lineage>
</organism>
<keyword evidence="2" id="KW-0813">Transport</keyword>
<dbReference type="GO" id="GO:0022857">
    <property type="term" value="F:transmembrane transporter activity"/>
    <property type="evidence" value="ECO:0007669"/>
    <property type="project" value="UniProtKB-ARBA"/>
</dbReference>
<dbReference type="PROSITE" id="PS50893">
    <property type="entry name" value="ABC_TRANSPORTER_2"/>
    <property type="match status" value="1"/>
</dbReference>
<feature type="non-terminal residue" evidence="6">
    <location>
        <position position="598"/>
    </location>
</feature>
<evidence type="ECO:0000259" key="5">
    <source>
        <dbReference type="PROSITE" id="PS50893"/>
    </source>
</evidence>